<reference evidence="2" key="1">
    <citation type="submission" date="2019-10" db="EMBL/GenBank/DDBJ databases">
        <authorList>
            <person name="Soares A.E.R."/>
            <person name="Aleixo A."/>
            <person name="Schneider P."/>
            <person name="Miyaki C.Y."/>
            <person name="Schneider M.P."/>
            <person name="Mello C."/>
            <person name="Vasconcelos A.T.R."/>
        </authorList>
    </citation>
    <scope>NUCLEOTIDE SEQUENCE</scope>
    <source>
        <tissue evidence="2">Muscle</tissue>
    </source>
</reference>
<keyword evidence="3" id="KW-1185">Reference proteome</keyword>
<accession>A0ABQ9D5S6</accession>
<proteinExistence type="predicted"/>
<name>A0ABQ9D5S6_9PASS</name>
<dbReference type="Proteomes" id="UP001145742">
    <property type="component" value="Unassembled WGS sequence"/>
</dbReference>
<comment type="caution">
    <text evidence="2">The sequence shown here is derived from an EMBL/GenBank/DDBJ whole genome shotgun (WGS) entry which is preliminary data.</text>
</comment>
<protein>
    <submittedName>
        <fullName evidence="2">Uncharacterized protein</fullName>
    </submittedName>
</protein>
<sequence>MSRNGKTQFPGILEEIMDWPDGRDFGELPEKDITALVENMTLKVCHADAHMHKSRTTEEHQSNVQMDNAAKAGKTQVDLDLEQKDFNTLTEAHIREVLKEIRVITSSLPTSSRPVYSPEQEIKQRGQENCIGEQGASTKSQMEEKNYGIWKKRQATRDFYGNIIRECGEGWGPLGIQYDKGFQGQQEGLPEYIDSKRQTRENMGPMQNQMDILVPKDTEKAELLNAFFASVLTAETGPQESQTLELRVEGWRKGDLLLIVEGWV</sequence>
<evidence type="ECO:0000313" key="3">
    <source>
        <dbReference type="Proteomes" id="UP001145742"/>
    </source>
</evidence>
<dbReference type="EMBL" id="WHWB01034195">
    <property type="protein sequence ID" value="KAJ7412853.1"/>
    <property type="molecule type" value="Genomic_DNA"/>
</dbReference>
<organism evidence="2 3">
    <name type="scientific">Willisornis vidua</name>
    <name type="common">Xingu scale-backed antbird</name>
    <dbReference type="NCBI Taxonomy" id="1566151"/>
    <lineage>
        <taxon>Eukaryota</taxon>
        <taxon>Metazoa</taxon>
        <taxon>Chordata</taxon>
        <taxon>Craniata</taxon>
        <taxon>Vertebrata</taxon>
        <taxon>Euteleostomi</taxon>
        <taxon>Archelosauria</taxon>
        <taxon>Archosauria</taxon>
        <taxon>Dinosauria</taxon>
        <taxon>Saurischia</taxon>
        <taxon>Theropoda</taxon>
        <taxon>Coelurosauria</taxon>
        <taxon>Aves</taxon>
        <taxon>Neognathae</taxon>
        <taxon>Neoaves</taxon>
        <taxon>Telluraves</taxon>
        <taxon>Australaves</taxon>
        <taxon>Passeriformes</taxon>
        <taxon>Thamnophilidae</taxon>
        <taxon>Willisornis</taxon>
    </lineage>
</organism>
<feature type="region of interest" description="Disordered" evidence="1">
    <location>
        <begin position="109"/>
        <end position="138"/>
    </location>
</feature>
<evidence type="ECO:0000313" key="2">
    <source>
        <dbReference type="EMBL" id="KAJ7412853.1"/>
    </source>
</evidence>
<evidence type="ECO:0000256" key="1">
    <source>
        <dbReference type="SAM" id="MobiDB-lite"/>
    </source>
</evidence>
<gene>
    <name evidence="2" type="ORF">WISP_94194</name>
</gene>